<dbReference type="InterPro" id="IPR011008">
    <property type="entry name" value="Dimeric_a/b-barrel"/>
</dbReference>
<evidence type="ECO:0000313" key="4">
    <source>
        <dbReference type="Proteomes" id="UP000705983"/>
    </source>
</evidence>
<evidence type="ECO:0000313" key="3">
    <source>
        <dbReference type="EMBL" id="MBM9434090.1"/>
    </source>
</evidence>
<dbReference type="PANTHER" id="PTHR37828">
    <property type="entry name" value="GSR2449 PROTEIN"/>
    <property type="match status" value="1"/>
</dbReference>
<sequence length="89" mass="9796">MIYAALYTYDQSRDDIHEVRPAHREYLKGLLDGGQLLASGPRGDGALLILSADTVDDAHELLAKDPMVTAGIVTHTDVEEWTVIYGPWS</sequence>
<protein>
    <recommendedName>
        <fullName evidence="2">YCII-related domain-containing protein</fullName>
    </recommendedName>
</protein>
<dbReference type="Pfam" id="PF03795">
    <property type="entry name" value="YCII"/>
    <property type="match status" value="1"/>
</dbReference>
<dbReference type="Gene3D" id="3.30.70.1060">
    <property type="entry name" value="Dimeric alpha+beta barrel"/>
    <property type="match status" value="1"/>
</dbReference>
<dbReference type="SUPFAM" id="SSF54909">
    <property type="entry name" value="Dimeric alpha+beta barrel"/>
    <property type="match status" value="1"/>
</dbReference>
<dbReference type="Proteomes" id="UP000705983">
    <property type="component" value="Unassembled WGS sequence"/>
</dbReference>
<feature type="domain" description="YCII-related" evidence="2">
    <location>
        <begin position="1"/>
        <end position="82"/>
    </location>
</feature>
<evidence type="ECO:0000259" key="2">
    <source>
        <dbReference type="Pfam" id="PF03795"/>
    </source>
</evidence>
<dbReference type="RefSeq" id="WP_204736369.1">
    <property type="nucleotide sequence ID" value="NZ_JACEXG010000007.1"/>
</dbReference>
<reference evidence="4" key="1">
    <citation type="submission" date="2021-02" db="EMBL/GenBank/DDBJ databases">
        <title>Leucobacter sp. CX169.</title>
        <authorList>
            <person name="Cheng Y."/>
        </authorList>
    </citation>
    <scope>NUCLEOTIDE SEQUENCE [LARGE SCALE GENOMIC DNA]</scope>
    <source>
        <strain evidence="4">JY899</strain>
    </source>
</reference>
<dbReference type="PANTHER" id="PTHR37828:SF1">
    <property type="entry name" value="YCII-RELATED DOMAIN-CONTAINING PROTEIN"/>
    <property type="match status" value="1"/>
</dbReference>
<accession>A0ABS2THF4</accession>
<comment type="similarity">
    <text evidence="1">Belongs to the YciI family.</text>
</comment>
<name>A0ABS2THF4_9ACTO</name>
<organism evidence="3 4">
    <name type="scientific">Flaviflexus equikiangi</name>
    <dbReference type="NCBI Taxonomy" id="2758573"/>
    <lineage>
        <taxon>Bacteria</taxon>
        <taxon>Bacillati</taxon>
        <taxon>Actinomycetota</taxon>
        <taxon>Actinomycetes</taxon>
        <taxon>Actinomycetales</taxon>
        <taxon>Actinomycetaceae</taxon>
        <taxon>Flaviflexus</taxon>
    </lineage>
</organism>
<proteinExistence type="inferred from homology"/>
<dbReference type="EMBL" id="JAFFJS010000007">
    <property type="protein sequence ID" value="MBM9434090.1"/>
    <property type="molecule type" value="Genomic_DNA"/>
</dbReference>
<evidence type="ECO:0000256" key="1">
    <source>
        <dbReference type="ARBA" id="ARBA00007689"/>
    </source>
</evidence>
<keyword evidence="4" id="KW-1185">Reference proteome</keyword>
<comment type="caution">
    <text evidence="3">The sequence shown here is derived from an EMBL/GenBank/DDBJ whole genome shotgun (WGS) entry which is preliminary data.</text>
</comment>
<dbReference type="InterPro" id="IPR005545">
    <property type="entry name" value="YCII"/>
</dbReference>
<gene>
    <name evidence="3" type="ORF">JVW63_10335</name>
</gene>